<reference evidence="2 3" key="1">
    <citation type="submission" date="2024-11" db="EMBL/GenBank/DDBJ databases">
        <title>The Natural Products Discovery Center: Release of the First 8490 Sequenced Strains for Exploring Actinobacteria Biosynthetic Diversity.</title>
        <authorList>
            <person name="Kalkreuter E."/>
            <person name="Kautsar S.A."/>
            <person name="Yang D."/>
            <person name="Bader C.D."/>
            <person name="Teijaro C.N."/>
            <person name="Fluegel L."/>
            <person name="Davis C.M."/>
            <person name="Simpson J.R."/>
            <person name="Lauterbach L."/>
            <person name="Steele A.D."/>
            <person name="Gui C."/>
            <person name="Meng S."/>
            <person name="Li G."/>
            <person name="Viehrig K."/>
            <person name="Ye F."/>
            <person name="Su P."/>
            <person name="Kiefer A.F."/>
            <person name="Nichols A."/>
            <person name="Cepeda A.J."/>
            <person name="Yan W."/>
            <person name="Fan B."/>
            <person name="Jiang Y."/>
            <person name="Adhikari A."/>
            <person name="Zheng C.-J."/>
            <person name="Schuster L."/>
            <person name="Cowan T.M."/>
            <person name="Smanski M.J."/>
            <person name="Chevrette M.G."/>
            <person name="De Carvalho L.P.S."/>
            <person name="Shen B."/>
        </authorList>
    </citation>
    <scope>NUCLEOTIDE SEQUENCE [LARGE SCALE GENOMIC DNA]</scope>
    <source>
        <strain evidence="2 3">NPDC020863</strain>
    </source>
</reference>
<dbReference type="Proteomes" id="UP001620295">
    <property type="component" value="Unassembled WGS sequence"/>
</dbReference>
<dbReference type="InterPro" id="IPR054190">
    <property type="entry name" value="DUF6895"/>
</dbReference>
<accession>A0ABW8LRF2</accession>
<feature type="domain" description="DUF6895" evidence="1">
    <location>
        <begin position="14"/>
        <end position="293"/>
    </location>
</feature>
<sequence>MSTALAGVAHDIRSRALGWLHTHRQLGALDGGDITGNTDGYKALAETGLAASLVLRDGTAGSREAALARELLDFSWAQLKEGALLYERLLRHPLATDTIEGYAHFARAGYRHPGLDRLIPHHAALGAAQVVEHVPNRRLAVANALRITGHDHGAGAPDRATSARATWLGGTPAPWYIDWMTGYHVTHTVFHLTDWGRQPGGLPGDMAAYLTRWLPVWTDIWTETCQWDLVGELLLVGSCLPAPYAEPDDWRRLAELQHADGLMPRDDQPVDDDTVTRFHDHQHTTTVAAIAATVALARALDAPAIGTPAAGTSGTPGTPAP</sequence>
<dbReference type="RefSeq" id="WP_404747270.1">
    <property type="nucleotide sequence ID" value="NZ_JBJDQH010000009.1"/>
</dbReference>
<dbReference type="Pfam" id="PF21836">
    <property type="entry name" value="DUF6895"/>
    <property type="match status" value="1"/>
</dbReference>
<proteinExistence type="predicted"/>
<gene>
    <name evidence="2" type="ORF">ACI2L5_26420</name>
</gene>
<evidence type="ECO:0000259" key="1">
    <source>
        <dbReference type="Pfam" id="PF21836"/>
    </source>
</evidence>
<comment type="caution">
    <text evidence="2">The sequence shown here is derived from an EMBL/GenBank/DDBJ whole genome shotgun (WGS) entry which is preliminary data.</text>
</comment>
<evidence type="ECO:0000313" key="3">
    <source>
        <dbReference type="Proteomes" id="UP001620295"/>
    </source>
</evidence>
<protein>
    <submittedName>
        <fullName evidence="2">DUF6895 family protein</fullName>
    </submittedName>
</protein>
<organism evidence="2 3">
    <name type="scientific">Streptomyces milbemycinicus</name>
    <dbReference type="NCBI Taxonomy" id="476552"/>
    <lineage>
        <taxon>Bacteria</taxon>
        <taxon>Bacillati</taxon>
        <taxon>Actinomycetota</taxon>
        <taxon>Actinomycetes</taxon>
        <taxon>Kitasatosporales</taxon>
        <taxon>Streptomycetaceae</taxon>
        <taxon>Streptomyces</taxon>
    </lineage>
</organism>
<keyword evidence="3" id="KW-1185">Reference proteome</keyword>
<dbReference type="EMBL" id="JBJDQH010000009">
    <property type="protein sequence ID" value="MFK4268454.1"/>
    <property type="molecule type" value="Genomic_DNA"/>
</dbReference>
<name>A0ABW8LRF2_9ACTN</name>
<evidence type="ECO:0000313" key="2">
    <source>
        <dbReference type="EMBL" id="MFK4268454.1"/>
    </source>
</evidence>